<dbReference type="EMBL" id="JH767570">
    <property type="protein sequence ID" value="EON64848.1"/>
    <property type="molecule type" value="Genomic_DNA"/>
</dbReference>
<accession>R7YSM7</accession>
<feature type="region of interest" description="Disordered" evidence="1">
    <location>
        <begin position="404"/>
        <end position="471"/>
    </location>
</feature>
<name>R7YSM7_CONA1</name>
<dbReference type="GeneID" id="19901393"/>
<dbReference type="OMA" id="ETAYCLV"/>
<organism evidence="3 4">
    <name type="scientific">Coniosporium apollinis (strain CBS 100218)</name>
    <name type="common">Rock-inhabiting black yeast</name>
    <dbReference type="NCBI Taxonomy" id="1168221"/>
    <lineage>
        <taxon>Eukaryota</taxon>
        <taxon>Fungi</taxon>
        <taxon>Dikarya</taxon>
        <taxon>Ascomycota</taxon>
        <taxon>Pezizomycotina</taxon>
        <taxon>Dothideomycetes</taxon>
        <taxon>Dothideomycetes incertae sedis</taxon>
        <taxon>Coniosporium</taxon>
    </lineage>
</organism>
<sequence>MQSIRAVSDGDIRRPRPLHSSKSFTRLEPTTQSPLGRSRASTIQGAISELPHADHITLSPGSEEKAAQRDIFISKDEDDSDNETVEDNAGSASKQLEAFEELPIEIRSLTERFLESLSAKVHPTPLSIDDLAEMFQEFYVRADSHISTHIAALSSRLSRGKSPSPPEASQTSKTLKGGKAASGTSRKGADPELDGTEQQMLTASEISDRKRARRLLGVRHKALEEAVERAVCEKMYDRVWRHRITDDAERDEKLRSRTAALSLVGIGLKELVSTADDIPAEVRKATIEKEEDICNWLAGARESIRKMDEERYPVGKLQHLTAAHKNIVETLSRLFSSSSSADEILPTLIYTLITSPPEGLNVVSNLNFIQRFRASRKVDGEAAYCLVNLEAAISFLETVDLSSLREDEAPEGPEKSTSRPSTPRSHTAPTPMNLGLSSPAPPSVSALSATSGDRSPSTTTRPPASPLKPQRRISYLIQSQADRLNEASDAVRASINDTADQALDSINTTLESSFKFLFGRLSESPTKNGASEVPVPRTLEDVRKLVGTPPPLPLDDDGPSSAPEGVPEQTDGALDSSPAAPPARPEPRLTDLFAGRRDRSADSTRSGGSGKRVSFVEGKSPTVASSSPAPAPPTPSPSPAAPASSGNALQNLGNTLNPLKGFGGLGGFPRFGRAVPSTPTPPAVGGAGEKGKQLGHGEGKAGSPAGEAKPLPSAGDAKEAVAVKALEELRRTGPPVKRFVEMKDAREMRIGEVEELLREYQRLAGALRAAIQS</sequence>
<feature type="compositionally biased region" description="Polar residues" evidence="1">
    <location>
        <begin position="646"/>
        <end position="657"/>
    </location>
</feature>
<dbReference type="SUPFAM" id="SSF109993">
    <property type="entry name" value="VPS9 domain"/>
    <property type="match status" value="1"/>
</dbReference>
<dbReference type="InterPro" id="IPR037191">
    <property type="entry name" value="VPS9_dom_sf"/>
</dbReference>
<proteinExistence type="predicted"/>
<dbReference type="GO" id="GO:0031267">
    <property type="term" value="F:small GTPase binding"/>
    <property type="evidence" value="ECO:0007669"/>
    <property type="project" value="TreeGrafter"/>
</dbReference>
<evidence type="ECO:0000313" key="4">
    <source>
        <dbReference type="Proteomes" id="UP000016924"/>
    </source>
</evidence>
<dbReference type="PROSITE" id="PS51205">
    <property type="entry name" value="VPS9"/>
    <property type="match status" value="1"/>
</dbReference>
<feature type="compositionally biased region" description="Polar residues" evidence="1">
    <location>
        <begin position="196"/>
        <end position="205"/>
    </location>
</feature>
<evidence type="ECO:0000259" key="2">
    <source>
        <dbReference type="PROSITE" id="PS51205"/>
    </source>
</evidence>
<reference evidence="4" key="1">
    <citation type="submission" date="2012-06" db="EMBL/GenBank/DDBJ databases">
        <title>The genome sequence of Coniosporium apollinis CBS 100218.</title>
        <authorList>
            <consortium name="The Broad Institute Genome Sequencing Platform"/>
            <person name="Cuomo C."/>
            <person name="Gorbushina A."/>
            <person name="Noack S."/>
            <person name="Walker B."/>
            <person name="Young S.K."/>
            <person name="Zeng Q."/>
            <person name="Gargeya S."/>
            <person name="Fitzgerald M."/>
            <person name="Haas B."/>
            <person name="Abouelleil A."/>
            <person name="Alvarado L."/>
            <person name="Arachchi H.M."/>
            <person name="Berlin A.M."/>
            <person name="Chapman S.B."/>
            <person name="Goldberg J."/>
            <person name="Griggs A."/>
            <person name="Gujja S."/>
            <person name="Hansen M."/>
            <person name="Howarth C."/>
            <person name="Imamovic A."/>
            <person name="Larimer J."/>
            <person name="McCowan C."/>
            <person name="Montmayeur A."/>
            <person name="Murphy C."/>
            <person name="Neiman D."/>
            <person name="Pearson M."/>
            <person name="Priest M."/>
            <person name="Roberts A."/>
            <person name="Saif S."/>
            <person name="Shea T."/>
            <person name="Sisk P."/>
            <person name="Sykes S."/>
            <person name="Wortman J."/>
            <person name="Nusbaum C."/>
            <person name="Birren B."/>
        </authorList>
    </citation>
    <scope>NUCLEOTIDE SEQUENCE [LARGE SCALE GENOMIC DNA]</scope>
    <source>
        <strain evidence="4">CBS 100218</strain>
    </source>
</reference>
<feature type="region of interest" description="Disordered" evidence="1">
    <location>
        <begin position="1"/>
        <end position="40"/>
    </location>
</feature>
<dbReference type="AlphaFoldDB" id="R7YSM7"/>
<keyword evidence="4" id="KW-1185">Reference proteome</keyword>
<evidence type="ECO:0000313" key="3">
    <source>
        <dbReference type="EMBL" id="EON64848.1"/>
    </source>
</evidence>
<dbReference type="Proteomes" id="UP000016924">
    <property type="component" value="Unassembled WGS sequence"/>
</dbReference>
<dbReference type="GO" id="GO:0030139">
    <property type="term" value="C:endocytic vesicle"/>
    <property type="evidence" value="ECO:0007669"/>
    <property type="project" value="TreeGrafter"/>
</dbReference>
<protein>
    <recommendedName>
        <fullName evidence="2">VPS9 domain-containing protein</fullName>
    </recommendedName>
</protein>
<feature type="compositionally biased region" description="Pro residues" evidence="1">
    <location>
        <begin position="629"/>
        <end position="640"/>
    </location>
</feature>
<gene>
    <name evidence="3" type="ORF">W97_04082</name>
</gene>
<feature type="region of interest" description="Disordered" evidence="1">
    <location>
        <begin position="74"/>
        <end position="94"/>
    </location>
</feature>
<dbReference type="GO" id="GO:0016192">
    <property type="term" value="P:vesicle-mediated transport"/>
    <property type="evidence" value="ECO:0007669"/>
    <property type="project" value="InterPro"/>
</dbReference>
<dbReference type="GO" id="GO:0005829">
    <property type="term" value="C:cytosol"/>
    <property type="evidence" value="ECO:0007669"/>
    <property type="project" value="TreeGrafter"/>
</dbReference>
<feature type="compositionally biased region" description="Low complexity" evidence="1">
    <location>
        <begin position="418"/>
        <end position="462"/>
    </location>
</feature>
<dbReference type="PANTHER" id="PTHR23101:SF97">
    <property type="entry name" value="DOMAIN PROTEIN, PUTATIVE (AFU_ORTHOLOGUE AFUA_2G10890)-RELATED"/>
    <property type="match status" value="1"/>
</dbReference>
<dbReference type="InterPro" id="IPR003123">
    <property type="entry name" value="VPS9"/>
</dbReference>
<dbReference type="GO" id="GO:0005085">
    <property type="term" value="F:guanyl-nucleotide exchange factor activity"/>
    <property type="evidence" value="ECO:0007669"/>
    <property type="project" value="InterPro"/>
</dbReference>
<dbReference type="SMART" id="SM00167">
    <property type="entry name" value="VPS9"/>
    <property type="match status" value="1"/>
</dbReference>
<dbReference type="HOGENOM" id="CLU_017705_0_0_1"/>
<feature type="domain" description="VPS9" evidence="2">
    <location>
        <begin position="248"/>
        <end position="405"/>
    </location>
</feature>
<feature type="compositionally biased region" description="Polar residues" evidence="1">
    <location>
        <begin position="20"/>
        <end position="40"/>
    </location>
</feature>
<feature type="region of interest" description="Disordered" evidence="1">
    <location>
        <begin position="155"/>
        <end position="205"/>
    </location>
</feature>
<feature type="compositionally biased region" description="Acidic residues" evidence="1">
    <location>
        <begin position="76"/>
        <end position="86"/>
    </location>
</feature>
<dbReference type="eggNOG" id="KOG2319">
    <property type="taxonomic scope" value="Eukaryota"/>
</dbReference>
<feature type="compositionally biased region" description="Basic and acidic residues" evidence="1">
    <location>
        <begin position="689"/>
        <end position="699"/>
    </location>
</feature>
<dbReference type="RefSeq" id="XP_007780165.1">
    <property type="nucleotide sequence ID" value="XM_007781975.1"/>
</dbReference>
<dbReference type="Gene3D" id="1.20.1050.80">
    <property type="entry name" value="VPS9 domain"/>
    <property type="match status" value="1"/>
</dbReference>
<dbReference type="Pfam" id="PF02204">
    <property type="entry name" value="VPS9"/>
    <property type="match status" value="1"/>
</dbReference>
<feature type="compositionally biased region" description="Basic and acidic residues" evidence="1">
    <location>
        <begin position="404"/>
        <end position="417"/>
    </location>
</feature>
<feature type="compositionally biased region" description="Basic and acidic residues" evidence="1">
    <location>
        <begin position="585"/>
        <end position="602"/>
    </location>
</feature>
<evidence type="ECO:0000256" key="1">
    <source>
        <dbReference type="SAM" id="MobiDB-lite"/>
    </source>
</evidence>
<dbReference type="OrthoDB" id="10264848at2759"/>
<dbReference type="STRING" id="1168221.R7YSM7"/>
<dbReference type="InterPro" id="IPR045046">
    <property type="entry name" value="Vps9-like"/>
</dbReference>
<feature type="region of interest" description="Disordered" evidence="1">
    <location>
        <begin position="544"/>
        <end position="716"/>
    </location>
</feature>
<dbReference type="PANTHER" id="PTHR23101">
    <property type="entry name" value="RAB GDP/GTP EXCHANGE FACTOR"/>
    <property type="match status" value="1"/>
</dbReference>